<reference evidence="9 10" key="1">
    <citation type="submission" date="2018-12" db="EMBL/GenBank/DDBJ databases">
        <authorList>
            <person name="Toschakov S.V."/>
        </authorList>
    </citation>
    <scope>NUCLEOTIDE SEQUENCE [LARGE SCALE GENOMIC DNA]</scope>
    <source>
        <strain evidence="9 10">GM2012</strain>
    </source>
</reference>
<comment type="pathway">
    <text evidence="1">Carbohydrate metabolism; tricarboxylic acid cycle; isocitrate from oxaloacetate: step 1/2.</text>
</comment>
<feature type="active site" evidence="7">
    <location>
        <position position="263"/>
    </location>
</feature>
<feature type="active site" evidence="7">
    <location>
        <position position="314"/>
    </location>
</feature>
<dbReference type="PIRSF" id="PIRSF001369">
    <property type="entry name" value="Citrate_synth"/>
    <property type="match status" value="1"/>
</dbReference>
<dbReference type="Gene3D" id="1.10.230.10">
    <property type="entry name" value="Cytochrome P450-Terp, domain 2"/>
    <property type="match status" value="1"/>
</dbReference>
<keyword evidence="9" id="KW-0012">Acyltransferase</keyword>
<dbReference type="InterPro" id="IPR011278">
    <property type="entry name" value="2-MeCitrate/Citrate_synth_II"/>
</dbReference>
<dbReference type="RefSeq" id="WP_126723775.1">
    <property type="nucleotide sequence ID" value="NZ_RYZH01000003.1"/>
</dbReference>
<evidence type="ECO:0000313" key="9">
    <source>
        <dbReference type="EMBL" id="RUL89339.1"/>
    </source>
</evidence>
<dbReference type="GO" id="GO:0005975">
    <property type="term" value="P:carbohydrate metabolic process"/>
    <property type="evidence" value="ECO:0007669"/>
    <property type="project" value="TreeGrafter"/>
</dbReference>
<dbReference type="OrthoDB" id="9800864at2"/>
<dbReference type="Proteomes" id="UP000280296">
    <property type="component" value="Unassembled WGS sequence"/>
</dbReference>
<evidence type="ECO:0000256" key="2">
    <source>
        <dbReference type="ARBA" id="ARBA00010566"/>
    </source>
</evidence>
<dbReference type="PANTHER" id="PTHR11739:SF4">
    <property type="entry name" value="CITRATE SYNTHASE, PEROXISOMAL"/>
    <property type="match status" value="1"/>
</dbReference>
<dbReference type="GO" id="GO:0036440">
    <property type="term" value="F:citrate synthase activity"/>
    <property type="evidence" value="ECO:0007669"/>
    <property type="project" value="UniProtKB-EC"/>
</dbReference>
<dbReference type="NCBIfam" id="NF010636">
    <property type="entry name" value="PRK14033.1"/>
    <property type="match status" value="1"/>
</dbReference>
<evidence type="ECO:0000256" key="4">
    <source>
        <dbReference type="ARBA" id="ARBA00022679"/>
    </source>
</evidence>
<dbReference type="Pfam" id="PF00285">
    <property type="entry name" value="Citrate_synt"/>
    <property type="match status" value="1"/>
</dbReference>
<dbReference type="InterPro" id="IPR002020">
    <property type="entry name" value="Citrate_synthase"/>
</dbReference>
<keyword evidence="4 6" id="KW-0808">Transferase</keyword>
<evidence type="ECO:0000256" key="7">
    <source>
        <dbReference type="PIRSR" id="PIRSR001369-1"/>
    </source>
</evidence>
<dbReference type="Gene3D" id="1.10.580.10">
    <property type="entry name" value="Citrate Synthase, domain 1"/>
    <property type="match status" value="1"/>
</dbReference>
<dbReference type="UniPathway" id="UPA00223"/>
<dbReference type="PRINTS" id="PR00143">
    <property type="entry name" value="CITRTSNTHASE"/>
</dbReference>
<sequence length="383" mass="41906">MDGQAIRVKKGLEGVVFDETAISEVIAERQMLLYRGYPVAELADRCSFEEVAYLLLHGDLPDREQLGAFCDRERRHRPIDEGTIALLRSSPPGHLPMDALRTAVSYLGMTGPLRGEEDAVGIVRKAELLLAAMPTIVAADSRLRKGEEPIPPRDDLPFSENFFHMCFGKIPSPELVRAFDASLTLYAEHGFNASSFTARVVASSLSDLCSAVTAAIGSLKGPLHGGANEAVMRMLVEIGSPERARDWVLAALADRRKIMGFGHRVYRSGDSRVPTMKRYRDRVAAAVGDHRWIAISDVVEETMRERTGIPANLDFPAGPTYALMGFDSALFTPIFAMARVAGWCAHVAEQLASNRIVRPLGAYVGPPEREVVPLEERGTGPLP</sequence>
<reference evidence="9 10" key="2">
    <citation type="submission" date="2019-01" db="EMBL/GenBank/DDBJ databases">
        <title>Tautonia sociabilis, a novel thermotolerant planctomycete of Isosphaeraceae family, isolated from a 4000 m deep subterranean habitat.</title>
        <authorList>
            <person name="Kovaleva O.L."/>
            <person name="Elcheninov A.G."/>
            <person name="Van Heerden E."/>
            <person name="Toshchakov S.V."/>
            <person name="Novikov A."/>
            <person name="Bonch-Osmolovskaya E.A."/>
            <person name="Kublanov I.V."/>
        </authorList>
    </citation>
    <scope>NUCLEOTIDE SEQUENCE [LARGE SCALE GENOMIC DNA]</scope>
    <source>
        <strain evidence="9 10">GM2012</strain>
    </source>
</reference>
<dbReference type="GO" id="GO:0006099">
    <property type="term" value="P:tricarboxylic acid cycle"/>
    <property type="evidence" value="ECO:0007669"/>
    <property type="project" value="UniProtKB-UniPathway"/>
</dbReference>
<keyword evidence="3" id="KW-0816">Tricarboxylic acid cycle</keyword>
<comment type="similarity">
    <text evidence="2 6 8">Belongs to the citrate synthase family.</text>
</comment>
<name>A0A432MQ21_9BACT</name>
<evidence type="ECO:0000313" key="10">
    <source>
        <dbReference type="Proteomes" id="UP000280296"/>
    </source>
</evidence>
<evidence type="ECO:0000256" key="8">
    <source>
        <dbReference type="RuleBase" id="RU003406"/>
    </source>
</evidence>
<dbReference type="GO" id="GO:0005829">
    <property type="term" value="C:cytosol"/>
    <property type="evidence" value="ECO:0007669"/>
    <property type="project" value="TreeGrafter"/>
</dbReference>
<dbReference type="AlphaFoldDB" id="A0A432MQ21"/>
<organism evidence="9 10">
    <name type="scientific">Tautonia sociabilis</name>
    <dbReference type="NCBI Taxonomy" id="2080755"/>
    <lineage>
        <taxon>Bacteria</taxon>
        <taxon>Pseudomonadati</taxon>
        <taxon>Planctomycetota</taxon>
        <taxon>Planctomycetia</taxon>
        <taxon>Isosphaerales</taxon>
        <taxon>Isosphaeraceae</taxon>
        <taxon>Tautonia</taxon>
    </lineage>
</organism>
<dbReference type="PROSITE" id="PS00480">
    <property type="entry name" value="CITRATE_SYNTHASE"/>
    <property type="match status" value="1"/>
</dbReference>
<proteinExistence type="inferred from homology"/>
<dbReference type="SUPFAM" id="SSF48256">
    <property type="entry name" value="Citrate synthase"/>
    <property type="match status" value="1"/>
</dbReference>
<comment type="caution">
    <text evidence="9">The sequence shown here is derived from an EMBL/GenBank/DDBJ whole genome shotgun (WGS) entry which is preliminary data.</text>
</comment>
<dbReference type="InterPro" id="IPR036969">
    <property type="entry name" value="Citrate_synthase_sf"/>
</dbReference>
<comment type="catalytic activity">
    <reaction evidence="5">
        <text>oxaloacetate + acetyl-CoA + H2O = citrate + CoA + H(+)</text>
        <dbReference type="Rhea" id="RHEA:16845"/>
        <dbReference type="ChEBI" id="CHEBI:15377"/>
        <dbReference type="ChEBI" id="CHEBI:15378"/>
        <dbReference type="ChEBI" id="CHEBI:16452"/>
        <dbReference type="ChEBI" id="CHEBI:16947"/>
        <dbReference type="ChEBI" id="CHEBI:57287"/>
        <dbReference type="ChEBI" id="CHEBI:57288"/>
        <dbReference type="EC" id="2.3.3.16"/>
    </reaction>
</comment>
<keyword evidence="10" id="KW-1185">Reference proteome</keyword>
<dbReference type="InterPro" id="IPR016143">
    <property type="entry name" value="Citrate_synth-like_sm_a-sub"/>
</dbReference>
<evidence type="ECO:0000256" key="5">
    <source>
        <dbReference type="ARBA" id="ARBA00049288"/>
    </source>
</evidence>
<accession>A0A432MQ21</accession>
<dbReference type="InterPro" id="IPR019810">
    <property type="entry name" value="Citrate_synthase_AS"/>
</dbReference>
<dbReference type="PANTHER" id="PTHR11739">
    <property type="entry name" value="CITRATE SYNTHASE"/>
    <property type="match status" value="1"/>
</dbReference>
<dbReference type="NCBIfam" id="TIGR01800">
    <property type="entry name" value="cit_synth_II"/>
    <property type="match status" value="1"/>
</dbReference>
<gene>
    <name evidence="9" type="ORF">TsocGM_02700</name>
</gene>
<protein>
    <recommendedName>
        <fullName evidence="6">Citrate synthase</fullName>
    </recommendedName>
</protein>
<dbReference type="EMBL" id="RYZH01000003">
    <property type="protein sequence ID" value="RUL89339.1"/>
    <property type="molecule type" value="Genomic_DNA"/>
</dbReference>
<evidence type="ECO:0000256" key="1">
    <source>
        <dbReference type="ARBA" id="ARBA00004751"/>
    </source>
</evidence>
<dbReference type="InterPro" id="IPR016142">
    <property type="entry name" value="Citrate_synth-like_lrg_a-sub"/>
</dbReference>
<dbReference type="InterPro" id="IPR024176">
    <property type="entry name" value="Citrate_synthase_bac-typ"/>
</dbReference>
<evidence type="ECO:0000256" key="6">
    <source>
        <dbReference type="PIRNR" id="PIRNR001369"/>
    </source>
</evidence>
<evidence type="ECO:0000256" key="3">
    <source>
        <dbReference type="ARBA" id="ARBA00022532"/>
    </source>
</evidence>